<comment type="caution">
    <text evidence="2">The sequence shown here is derived from an EMBL/GenBank/DDBJ whole genome shotgun (WGS) entry which is preliminary data.</text>
</comment>
<feature type="transmembrane region" description="Helical" evidence="1">
    <location>
        <begin position="25"/>
        <end position="55"/>
    </location>
</feature>
<gene>
    <name evidence="2" type="ORF">KAM351_18770</name>
</gene>
<name>A0AA37CY85_AERCA</name>
<evidence type="ECO:0000256" key="1">
    <source>
        <dbReference type="SAM" id="Phobius"/>
    </source>
</evidence>
<dbReference type="EMBL" id="BPNN01000022">
    <property type="protein sequence ID" value="GJA63266.1"/>
    <property type="molecule type" value="Genomic_DNA"/>
</dbReference>
<dbReference type="AlphaFoldDB" id="A0AA37CY85"/>
<keyword evidence="1" id="KW-0812">Transmembrane</keyword>
<reference evidence="2" key="1">
    <citation type="submission" date="2021-07" db="EMBL/GenBank/DDBJ databases">
        <title>Draft genome sequence of carbapenem-resistant Aeromonas spp. in Japan.</title>
        <authorList>
            <person name="Maehana S."/>
            <person name="Suzuki M."/>
            <person name="Kitasato H."/>
        </authorList>
    </citation>
    <scope>NUCLEOTIDE SEQUENCE</scope>
    <source>
        <strain evidence="2">KAM351</strain>
    </source>
</reference>
<protein>
    <submittedName>
        <fullName evidence="2">Uncharacterized protein</fullName>
    </submittedName>
</protein>
<dbReference type="Proteomes" id="UP000886934">
    <property type="component" value="Unassembled WGS sequence"/>
</dbReference>
<organism evidence="2 3">
    <name type="scientific">Aeromonas caviae</name>
    <name type="common">Aeromonas punctata</name>
    <dbReference type="NCBI Taxonomy" id="648"/>
    <lineage>
        <taxon>Bacteria</taxon>
        <taxon>Pseudomonadati</taxon>
        <taxon>Pseudomonadota</taxon>
        <taxon>Gammaproteobacteria</taxon>
        <taxon>Aeromonadales</taxon>
        <taxon>Aeromonadaceae</taxon>
        <taxon>Aeromonas</taxon>
    </lineage>
</organism>
<evidence type="ECO:0000313" key="3">
    <source>
        <dbReference type="Proteomes" id="UP000886934"/>
    </source>
</evidence>
<keyword evidence="1" id="KW-0472">Membrane</keyword>
<keyword evidence="1" id="KW-1133">Transmembrane helix</keyword>
<proteinExistence type="predicted"/>
<sequence>MTVRECVEGIQEVLWFLAGRIMEGVAMGFIIACLIGSTDTFLGVWIITGAMFAMFGRHWKG</sequence>
<dbReference type="RefSeq" id="WP_223918174.1">
    <property type="nucleotide sequence ID" value="NZ_BPNN01000022.1"/>
</dbReference>
<evidence type="ECO:0000313" key="2">
    <source>
        <dbReference type="EMBL" id="GJA63266.1"/>
    </source>
</evidence>
<accession>A0AA37CY85</accession>